<evidence type="ECO:0000256" key="1">
    <source>
        <dbReference type="SAM" id="SignalP"/>
    </source>
</evidence>
<feature type="chain" id="PRO_5005640564" evidence="1">
    <location>
        <begin position="25"/>
        <end position="263"/>
    </location>
</feature>
<organism evidence="2 3">
    <name type="scientific">Kiloniella litopenaei</name>
    <dbReference type="NCBI Taxonomy" id="1549748"/>
    <lineage>
        <taxon>Bacteria</taxon>
        <taxon>Pseudomonadati</taxon>
        <taxon>Pseudomonadota</taxon>
        <taxon>Alphaproteobacteria</taxon>
        <taxon>Rhodospirillales</taxon>
        <taxon>Kiloniellaceae</taxon>
        <taxon>Kiloniella</taxon>
    </lineage>
</organism>
<dbReference type="RefSeq" id="WP_046502774.1">
    <property type="nucleotide sequence ID" value="NZ_LANI01000002.1"/>
</dbReference>
<dbReference type="OrthoDB" id="9873753at2"/>
<proteinExistence type="predicted"/>
<protein>
    <submittedName>
        <fullName evidence="2">Uncharacterized protein</fullName>
    </submittedName>
</protein>
<feature type="signal peptide" evidence="1">
    <location>
        <begin position="1"/>
        <end position="24"/>
    </location>
</feature>
<keyword evidence="3" id="KW-1185">Reference proteome</keyword>
<keyword evidence="1" id="KW-0732">Signal</keyword>
<gene>
    <name evidence="2" type="ORF">WH95_03165</name>
</gene>
<comment type="caution">
    <text evidence="2">The sequence shown here is derived from an EMBL/GenBank/DDBJ whole genome shotgun (WGS) entry which is preliminary data.</text>
</comment>
<reference evidence="2 3" key="1">
    <citation type="submission" date="2015-03" db="EMBL/GenBank/DDBJ databases">
        <title>Genome sequence of Kiloniella sp. P1-1, isolated from the gut microflora of Pacific white shrimp, Penaeus vannamei.</title>
        <authorList>
            <person name="Shao Z."/>
            <person name="Wang L."/>
            <person name="Li X."/>
        </authorList>
    </citation>
    <scope>NUCLEOTIDE SEQUENCE [LARGE SCALE GENOMIC DNA]</scope>
    <source>
        <strain evidence="2 3">P1-1</strain>
    </source>
</reference>
<dbReference type="Proteomes" id="UP000034491">
    <property type="component" value="Unassembled WGS sequence"/>
</dbReference>
<name>A0A0M2R9G9_9PROT</name>
<dbReference type="EMBL" id="LANI01000002">
    <property type="protein sequence ID" value="KKJ78316.1"/>
    <property type="molecule type" value="Genomic_DNA"/>
</dbReference>
<sequence>MFKRFIKGLVIVLPCVSVFSLTYADENIKNKPVYQGQVSAIDKPIIIRYTPLSERQTIDSITIFGKINDRVIEEKSIGRGAIEILKDNENLNLVISAFTTELINKNGKETITDNLKMSFDISPFGKVHDFSLYSPELTPKEIQQTKEVMSGMVKEVIVQFPASGIETGYEFKADFDLGGMELKGTGTVLGKTIFNDREAIVIDYRGPLSLLVINRKKIKGTFDGYYILDTATGVFAYSEVYLQAKFSHKNKINFYRTVTTKIH</sequence>
<dbReference type="AlphaFoldDB" id="A0A0M2R9G9"/>
<accession>A0A0M2R9G9</accession>
<evidence type="ECO:0000313" key="2">
    <source>
        <dbReference type="EMBL" id="KKJ78316.1"/>
    </source>
</evidence>
<evidence type="ECO:0000313" key="3">
    <source>
        <dbReference type="Proteomes" id="UP000034491"/>
    </source>
</evidence>